<organism evidence="4">
    <name type="scientific">Candidatus Kentrum sp. MB</name>
    <dbReference type="NCBI Taxonomy" id="2138164"/>
    <lineage>
        <taxon>Bacteria</taxon>
        <taxon>Pseudomonadati</taxon>
        <taxon>Pseudomonadota</taxon>
        <taxon>Gammaproteobacteria</taxon>
        <taxon>Candidatus Kentrum</taxon>
    </lineage>
</organism>
<feature type="region of interest" description="Disordered" evidence="1">
    <location>
        <begin position="92"/>
        <end position="121"/>
    </location>
</feature>
<keyword evidence="2" id="KW-0472">Membrane</keyword>
<evidence type="ECO:0000256" key="1">
    <source>
        <dbReference type="SAM" id="MobiDB-lite"/>
    </source>
</evidence>
<dbReference type="InterPro" id="IPR042095">
    <property type="entry name" value="SUMF_sf"/>
</dbReference>
<proteinExistence type="predicted"/>
<dbReference type="InterPro" id="IPR005532">
    <property type="entry name" value="SUMF_dom"/>
</dbReference>
<dbReference type="Pfam" id="PF03781">
    <property type="entry name" value="FGE-sulfatase"/>
    <property type="match status" value="1"/>
</dbReference>
<keyword evidence="2" id="KW-0812">Transmembrane</keyword>
<feature type="transmembrane region" description="Helical" evidence="2">
    <location>
        <begin position="57"/>
        <end position="79"/>
    </location>
</feature>
<dbReference type="SUPFAM" id="SSF56436">
    <property type="entry name" value="C-type lectin-like"/>
    <property type="match status" value="1"/>
</dbReference>
<feature type="transmembrane region" description="Helical" evidence="2">
    <location>
        <begin position="30"/>
        <end position="50"/>
    </location>
</feature>
<dbReference type="Gene3D" id="3.90.1580.10">
    <property type="entry name" value="paralog of FGE (formylglycine-generating enzyme)"/>
    <property type="match status" value="1"/>
</dbReference>
<evidence type="ECO:0000256" key="2">
    <source>
        <dbReference type="SAM" id="Phobius"/>
    </source>
</evidence>
<sequence>MGNLSYLIGKAIEKLLLAIPALGSILPESLTSWVLTILVEIAVVWVAATWTKRRSTYIFASVLLIGGIIIAITLAMMYYKTWGIEPPVPHETDKAASHIKPVPDNPTPQETEPRIPPNTLHIPQDTYRIPRNLFPSLGINPVRIETGFHIQKSEVTVRDFRPFFDTLSKARQNALYGWDEWGEEGPVANIPWQLATDYAKWRSKQTGHHWRLPDKKEWIAAVIKLDVDPDKAILGYNTPTDDKGNKRPERAGESGSTHLFANLREWSWEPCITSNGEKGHFTHGKSYHADPNKLLNVFLCYARPSHSLGFRLVSGKPSS</sequence>
<feature type="domain" description="Sulfatase-modifying factor enzyme-like" evidence="3">
    <location>
        <begin position="143"/>
        <end position="221"/>
    </location>
</feature>
<evidence type="ECO:0000313" key="4">
    <source>
        <dbReference type="EMBL" id="VFK29974.1"/>
    </source>
</evidence>
<gene>
    <name evidence="4" type="ORF">BECKMB1821G_GA0114241_10577</name>
</gene>
<dbReference type="EMBL" id="CAADFO010000057">
    <property type="protein sequence ID" value="VFK29974.1"/>
    <property type="molecule type" value="Genomic_DNA"/>
</dbReference>
<dbReference type="AlphaFoldDB" id="A0A450XL26"/>
<accession>A0A450XL26</accession>
<protein>
    <submittedName>
        <fullName evidence="4">Sulfatase-modifying factor enzyme 1</fullName>
    </submittedName>
</protein>
<dbReference type="InterPro" id="IPR016187">
    <property type="entry name" value="CTDL_fold"/>
</dbReference>
<keyword evidence="2" id="KW-1133">Transmembrane helix</keyword>
<name>A0A450XL26_9GAMM</name>
<evidence type="ECO:0000259" key="3">
    <source>
        <dbReference type="Pfam" id="PF03781"/>
    </source>
</evidence>
<reference evidence="4" key="1">
    <citation type="submission" date="2019-02" db="EMBL/GenBank/DDBJ databases">
        <authorList>
            <person name="Gruber-Vodicka R. H."/>
            <person name="Seah K. B. B."/>
        </authorList>
    </citation>
    <scope>NUCLEOTIDE SEQUENCE</scope>
    <source>
        <strain evidence="4">BECK_BZ197</strain>
    </source>
</reference>